<gene>
    <name evidence="3" type="ORF">Vafri_9405</name>
</gene>
<evidence type="ECO:0000313" key="4">
    <source>
        <dbReference type="Proteomes" id="UP000747399"/>
    </source>
</evidence>
<feature type="compositionally biased region" description="Low complexity" evidence="1">
    <location>
        <begin position="75"/>
        <end position="87"/>
    </location>
</feature>
<protein>
    <submittedName>
        <fullName evidence="3">Uncharacterized protein</fullName>
    </submittedName>
</protein>
<accession>A0A8J4B5U7</accession>
<feature type="region of interest" description="Disordered" evidence="1">
    <location>
        <begin position="57"/>
        <end position="87"/>
    </location>
</feature>
<comment type="caution">
    <text evidence="3">The sequence shown here is derived from an EMBL/GenBank/DDBJ whole genome shotgun (WGS) entry which is preliminary data.</text>
</comment>
<evidence type="ECO:0000313" key="3">
    <source>
        <dbReference type="EMBL" id="GIL53892.1"/>
    </source>
</evidence>
<feature type="chain" id="PRO_5035310440" evidence="2">
    <location>
        <begin position="32"/>
        <end position="218"/>
    </location>
</feature>
<dbReference type="AlphaFoldDB" id="A0A8J4B5U7"/>
<sequence>MAREGGIIVPLRFVICSLAPLCFFWGASTSAEPLPHINDCYLCQKCHTGKPSGRRLLGQGSFRGGDDASASRKVASATDTSAAETSSADLQMRHYASASLSAHAGGSGRSLRTQTEQMYVPDDFKFQIMPLKNEIEMKSSKPNCTECYGCDTQIDPLQGVVTAAHGQELRAEVGASPEWLFLAGKGCVAIKGPHKGPCRSFCAVALRNGAFFIPSAAT</sequence>
<evidence type="ECO:0000256" key="2">
    <source>
        <dbReference type="SAM" id="SignalP"/>
    </source>
</evidence>
<dbReference type="Proteomes" id="UP000747399">
    <property type="component" value="Unassembled WGS sequence"/>
</dbReference>
<reference evidence="3" key="1">
    <citation type="journal article" date="2021" name="Proc. Natl. Acad. Sci. U.S.A.">
        <title>Three genomes in the algal genus Volvox reveal the fate of a haploid sex-determining region after a transition to homothallism.</title>
        <authorList>
            <person name="Yamamoto K."/>
            <person name="Hamaji T."/>
            <person name="Kawai-Toyooka H."/>
            <person name="Matsuzaki R."/>
            <person name="Takahashi F."/>
            <person name="Nishimura Y."/>
            <person name="Kawachi M."/>
            <person name="Noguchi H."/>
            <person name="Minakuchi Y."/>
            <person name="Umen J.G."/>
            <person name="Toyoda A."/>
            <person name="Nozaki H."/>
        </authorList>
    </citation>
    <scope>NUCLEOTIDE SEQUENCE</scope>
    <source>
        <strain evidence="3">NIES-3780</strain>
    </source>
</reference>
<proteinExistence type="predicted"/>
<evidence type="ECO:0000256" key="1">
    <source>
        <dbReference type="SAM" id="MobiDB-lite"/>
    </source>
</evidence>
<keyword evidence="4" id="KW-1185">Reference proteome</keyword>
<dbReference type="EMBL" id="BNCO01000016">
    <property type="protein sequence ID" value="GIL53892.1"/>
    <property type="molecule type" value="Genomic_DNA"/>
</dbReference>
<organism evidence="3 4">
    <name type="scientific">Volvox africanus</name>
    <dbReference type="NCBI Taxonomy" id="51714"/>
    <lineage>
        <taxon>Eukaryota</taxon>
        <taxon>Viridiplantae</taxon>
        <taxon>Chlorophyta</taxon>
        <taxon>core chlorophytes</taxon>
        <taxon>Chlorophyceae</taxon>
        <taxon>CS clade</taxon>
        <taxon>Chlamydomonadales</taxon>
        <taxon>Volvocaceae</taxon>
        <taxon>Volvox</taxon>
    </lineage>
</organism>
<keyword evidence="2" id="KW-0732">Signal</keyword>
<name>A0A8J4B5U7_9CHLO</name>
<feature type="signal peptide" evidence="2">
    <location>
        <begin position="1"/>
        <end position="31"/>
    </location>
</feature>